<dbReference type="RefSeq" id="WP_133495388.1">
    <property type="nucleotide sequence ID" value="NZ_BMLU01000005.1"/>
</dbReference>
<keyword evidence="5" id="KW-1185">Reference proteome</keyword>
<dbReference type="GO" id="GO:0016491">
    <property type="term" value="F:oxidoreductase activity"/>
    <property type="evidence" value="ECO:0007669"/>
    <property type="project" value="UniProtKB-KW"/>
</dbReference>
<dbReference type="PRINTS" id="PR00081">
    <property type="entry name" value="GDHRDH"/>
</dbReference>
<reference evidence="4 5" key="1">
    <citation type="submission" date="2019-03" db="EMBL/GenBank/DDBJ databases">
        <title>Genomic Encyclopedia of Type Strains, Phase IV (KMG-IV): sequencing the most valuable type-strain genomes for metagenomic binning, comparative biology and taxonomic classification.</title>
        <authorList>
            <person name="Goeker M."/>
        </authorList>
    </citation>
    <scope>NUCLEOTIDE SEQUENCE [LARGE SCALE GENOMIC DNA]</scope>
    <source>
        <strain evidence="4 5">DSM 25059</strain>
    </source>
</reference>
<evidence type="ECO:0000256" key="2">
    <source>
        <dbReference type="ARBA" id="ARBA00023002"/>
    </source>
</evidence>
<dbReference type="InterPro" id="IPR002347">
    <property type="entry name" value="SDR_fam"/>
</dbReference>
<dbReference type="SUPFAM" id="SSF51735">
    <property type="entry name" value="NAD(P)-binding Rossmann-fold domains"/>
    <property type="match status" value="1"/>
</dbReference>
<proteinExistence type="inferred from homology"/>
<dbReference type="PRINTS" id="PR00080">
    <property type="entry name" value="SDRFAMILY"/>
</dbReference>
<dbReference type="PANTHER" id="PTHR43976">
    <property type="entry name" value="SHORT CHAIN DEHYDROGENASE"/>
    <property type="match status" value="1"/>
</dbReference>
<gene>
    <name evidence="4" type="ORF">EV664_10527</name>
</gene>
<keyword evidence="2" id="KW-0560">Oxidoreductase</keyword>
<dbReference type="PANTHER" id="PTHR43976:SF16">
    <property type="entry name" value="SHORT-CHAIN DEHYDROGENASE_REDUCTASE FAMILY PROTEIN"/>
    <property type="match status" value="1"/>
</dbReference>
<dbReference type="CDD" id="cd05374">
    <property type="entry name" value="17beta-HSD-like_SDR_c"/>
    <property type="match status" value="1"/>
</dbReference>
<organism evidence="4 5">
    <name type="scientific">Stakelama pacifica</name>
    <dbReference type="NCBI Taxonomy" id="517720"/>
    <lineage>
        <taxon>Bacteria</taxon>
        <taxon>Pseudomonadati</taxon>
        <taxon>Pseudomonadota</taxon>
        <taxon>Alphaproteobacteria</taxon>
        <taxon>Sphingomonadales</taxon>
        <taxon>Sphingomonadaceae</taxon>
        <taxon>Stakelama</taxon>
    </lineage>
</organism>
<dbReference type="Proteomes" id="UP000295493">
    <property type="component" value="Unassembled WGS sequence"/>
</dbReference>
<dbReference type="AlphaFoldDB" id="A0A4R6FMM1"/>
<dbReference type="Pfam" id="PF00106">
    <property type="entry name" value="adh_short"/>
    <property type="match status" value="1"/>
</dbReference>
<evidence type="ECO:0000313" key="5">
    <source>
        <dbReference type="Proteomes" id="UP000295493"/>
    </source>
</evidence>
<accession>A0A4R6FMM1</accession>
<sequence>MPKTILITGASSGLGRASARLFHAKGWNVIATMRSPEHETELIELDNVLVTRLDVEEPSSIEGAVAAGIEAFGQIDVLLNNAGYGAYGPLEATPSDEIRRQFDVNLFGMIEATKALLSHFRHNRSGTIVNISSMGGRVAFPLGTLYHASKYAVEGFSEALSYEVAPFGVRIKLVEPGQIATDFAGRSLAFSNDETLIEYQPTVAQVMKAFGELTASASPAEVIAEIVYAAATDTTDRLRFEAGEDAQQLLAVRRDTDDASFARSINEQFGLQA</sequence>
<dbReference type="Gene3D" id="3.40.50.720">
    <property type="entry name" value="NAD(P)-binding Rossmann-like Domain"/>
    <property type="match status" value="1"/>
</dbReference>
<dbReference type="EMBL" id="SNWD01000005">
    <property type="protein sequence ID" value="TDN82831.1"/>
    <property type="molecule type" value="Genomic_DNA"/>
</dbReference>
<comment type="similarity">
    <text evidence="1 3">Belongs to the short-chain dehydrogenases/reductases (SDR) family.</text>
</comment>
<name>A0A4R6FMM1_9SPHN</name>
<dbReference type="InterPro" id="IPR036291">
    <property type="entry name" value="NAD(P)-bd_dom_sf"/>
</dbReference>
<protein>
    <submittedName>
        <fullName evidence="4">Short-subunit dehydrogenase</fullName>
    </submittedName>
</protein>
<dbReference type="InterPro" id="IPR051911">
    <property type="entry name" value="SDR_oxidoreductase"/>
</dbReference>
<comment type="caution">
    <text evidence="4">The sequence shown here is derived from an EMBL/GenBank/DDBJ whole genome shotgun (WGS) entry which is preliminary data.</text>
</comment>
<evidence type="ECO:0000256" key="1">
    <source>
        <dbReference type="ARBA" id="ARBA00006484"/>
    </source>
</evidence>
<dbReference type="OrthoDB" id="9793825at2"/>
<evidence type="ECO:0000313" key="4">
    <source>
        <dbReference type="EMBL" id="TDN82831.1"/>
    </source>
</evidence>
<evidence type="ECO:0000256" key="3">
    <source>
        <dbReference type="RuleBase" id="RU000363"/>
    </source>
</evidence>